<evidence type="ECO:0000313" key="2">
    <source>
        <dbReference type="EMBL" id="KAJ8657081.1"/>
    </source>
</evidence>
<dbReference type="EMBL" id="JARTCD010000034">
    <property type="protein sequence ID" value="KAJ8657081.1"/>
    <property type="molecule type" value="Genomic_DNA"/>
</dbReference>
<name>A0AAD7XY28_9FUNG</name>
<comment type="caution">
    <text evidence="2">The sequence shown here is derived from an EMBL/GenBank/DDBJ whole genome shotgun (WGS) entry which is preliminary data.</text>
</comment>
<organism evidence="2 3">
    <name type="scientific">Lichtheimia ornata</name>
    <dbReference type="NCBI Taxonomy" id="688661"/>
    <lineage>
        <taxon>Eukaryota</taxon>
        <taxon>Fungi</taxon>
        <taxon>Fungi incertae sedis</taxon>
        <taxon>Mucoromycota</taxon>
        <taxon>Mucoromycotina</taxon>
        <taxon>Mucoromycetes</taxon>
        <taxon>Mucorales</taxon>
        <taxon>Lichtheimiaceae</taxon>
        <taxon>Lichtheimia</taxon>
    </lineage>
</organism>
<sequence length="190" mass="20875">MWDPRLIVVSKSAGEGLMVSGKTLLKRLLFTFRGPLEAADIYAQVLYHAIIAVIIVSATFTRSSGDSRYWPIAFKSIQQRVSLMGVTLATSNIESCLFCAIKVYPSLKAFVVKYSSFPLKKTISIGHCMDISAAGKLVLAPGMASGIVDFRMALAKYCSHCQWRSYCFEDDDQHLNLGGFLGSKQSISDT</sequence>
<feature type="transmembrane region" description="Helical" evidence="1">
    <location>
        <begin position="41"/>
        <end position="60"/>
    </location>
</feature>
<keyword evidence="3" id="KW-1185">Reference proteome</keyword>
<dbReference type="Proteomes" id="UP001234581">
    <property type="component" value="Unassembled WGS sequence"/>
</dbReference>
<dbReference type="AlphaFoldDB" id="A0AAD7XY28"/>
<keyword evidence="1" id="KW-1133">Transmembrane helix</keyword>
<evidence type="ECO:0000313" key="3">
    <source>
        <dbReference type="Proteomes" id="UP001234581"/>
    </source>
</evidence>
<keyword evidence="1" id="KW-0812">Transmembrane</keyword>
<proteinExistence type="predicted"/>
<protein>
    <submittedName>
        <fullName evidence="2">Uncharacterized protein</fullName>
    </submittedName>
</protein>
<keyword evidence="1" id="KW-0472">Membrane</keyword>
<gene>
    <name evidence="2" type="ORF">O0I10_007161</name>
</gene>
<reference evidence="2 3" key="1">
    <citation type="submission" date="2023-03" db="EMBL/GenBank/DDBJ databases">
        <title>Genome sequence of Lichtheimia ornata CBS 291.66.</title>
        <authorList>
            <person name="Mohabir J.T."/>
            <person name="Shea T.P."/>
            <person name="Kurbessoian T."/>
            <person name="Berby B."/>
            <person name="Fontaine J."/>
            <person name="Livny J."/>
            <person name="Gnirke A."/>
            <person name="Stajich J.E."/>
            <person name="Cuomo C.A."/>
        </authorList>
    </citation>
    <scope>NUCLEOTIDE SEQUENCE [LARGE SCALE GENOMIC DNA]</scope>
    <source>
        <strain evidence="2">CBS 291.66</strain>
    </source>
</reference>
<evidence type="ECO:0000256" key="1">
    <source>
        <dbReference type="SAM" id="Phobius"/>
    </source>
</evidence>
<dbReference type="GeneID" id="83214570"/>
<accession>A0AAD7XY28</accession>
<dbReference type="RefSeq" id="XP_058341994.1">
    <property type="nucleotide sequence ID" value="XM_058487179.1"/>
</dbReference>